<dbReference type="Proteomes" id="UP000540568">
    <property type="component" value="Unassembled WGS sequence"/>
</dbReference>
<dbReference type="InterPro" id="IPR027417">
    <property type="entry name" value="P-loop_NTPase"/>
</dbReference>
<dbReference type="Gene3D" id="3.40.50.300">
    <property type="entry name" value="P-loop containing nucleotide triphosphate hydrolases"/>
    <property type="match status" value="2"/>
</dbReference>
<evidence type="ECO:0000259" key="1">
    <source>
        <dbReference type="Pfam" id="PF13304"/>
    </source>
</evidence>
<name>A0A7W3J9R7_9MICO</name>
<dbReference type="EMBL" id="JACGWV010000001">
    <property type="protein sequence ID" value="MBA8808789.1"/>
    <property type="molecule type" value="Genomic_DNA"/>
</dbReference>
<organism evidence="2 3">
    <name type="scientific">Promicromonospora sukumoe</name>
    <dbReference type="NCBI Taxonomy" id="88382"/>
    <lineage>
        <taxon>Bacteria</taxon>
        <taxon>Bacillati</taxon>
        <taxon>Actinomycetota</taxon>
        <taxon>Actinomycetes</taxon>
        <taxon>Micrococcales</taxon>
        <taxon>Promicromonosporaceae</taxon>
        <taxon>Promicromonospora</taxon>
    </lineage>
</organism>
<protein>
    <recommendedName>
        <fullName evidence="1">ATPase AAA-type core domain-containing protein</fullName>
    </recommendedName>
</protein>
<evidence type="ECO:0000313" key="2">
    <source>
        <dbReference type="EMBL" id="MBA8808789.1"/>
    </source>
</evidence>
<dbReference type="GO" id="GO:0016887">
    <property type="term" value="F:ATP hydrolysis activity"/>
    <property type="evidence" value="ECO:0007669"/>
    <property type="project" value="InterPro"/>
</dbReference>
<dbReference type="PANTHER" id="PTHR43581:SF2">
    <property type="entry name" value="EXCINUCLEASE ATPASE SUBUNIT"/>
    <property type="match status" value="1"/>
</dbReference>
<dbReference type="AlphaFoldDB" id="A0A7W3J9R7"/>
<dbReference type="InterPro" id="IPR051396">
    <property type="entry name" value="Bact_Antivir_Def_Nuclease"/>
</dbReference>
<accession>A0A7W3J9R7</accession>
<proteinExistence type="predicted"/>
<sequence>MPTAATRSSWLIDLIAHESNFAAQFTLAAAATRLSSRHIPTPKRSTLPNPELRDLMHQEDDPIGMIVPTTDRRETMWVSRIAFNGYRRLAETATNIDGPITAFVGFNEAGKTSLLSALEWFTEGGELSSVDYNRSRAPRSGTDVVKVFFQLEDDDKKAFSSIPLDNPPTSLVLYRMRDGSRVRELEPRPQRQAKPFVAASERLARAIVTLAPQFAAAADQDERDPNDWAAVVIEALTEPDAEWSDDWMEDLAALSKWLDDIPDGRKRPRDAKLAGFLNEVHSLVSADHPIESVWKAIEDRVPAFVLFKDADRTLETSYTLQPGERDIPPAVQRLLMLAGLNAEAMWAHIEVGDSTKRETALERANDRLRVIFDKAWNQSKVTVRFNVNGKRLEVLLKELHGDGDVTNISERSDGLKTFVALVAFLESGGYAVPPVLLIDEAETHLHYDAQADLVGVLLKSVNAAQIFYTTHSPGCLPGDLGTGIRVVARDPQYADASILKNNFWEGEGPGFSPLLFAMGAGAAAFSMCRNAVLAEGASDMVLLPSLIRQATRLNDLDYQVAPGLANAHGSGIRVEEVAARVVYLTDGDKGGEDHKLALKKVGVDGARIFALPNAHAVEDLINRSDYLAVVNEFLHTMGQTKQFRMSDIPPGVPVGKALNDWAKKSRVLIPSKVEVAYALLRKNARLTREGRRALGALHEKFTVAFNVVPQRT</sequence>
<dbReference type="SUPFAM" id="SSF52540">
    <property type="entry name" value="P-loop containing nucleoside triphosphate hydrolases"/>
    <property type="match status" value="1"/>
</dbReference>
<comment type="caution">
    <text evidence="2">The sequence shown here is derived from an EMBL/GenBank/DDBJ whole genome shotgun (WGS) entry which is preliminary data.</text>
</comment>
<gene>
    <name evidence="2" type="ORF">FHX71_002731</name>
</gene>
<evidence type="ECO:0000313" key="3">
    <source>
        <dbReference type="Proteomes" id="UP000540568"/>
    </source>
</evidence>
<dbReference type="GO" id="GO:0005524">
    <property type="term" value="F:ATP binding"/>
    <property type="evidence" value="ECO:0007669"/>
    <property type="project" value="InterPro"/>
</dbReference>
<dbReference type="Pfam" id="PF13304">
    <property type="entry name" value="AAA_21"/>
    <property type="match status" value="1"/>
</dbReference>
<dbReference type="RefSeq" id="WP_182617061.1">
    <property type="nucleotide sequence ID" value="NZ_BAAATF010000003.1"/>
</dbReference>
<feature type="domain" description="ATPase AAA-type core" evidence="1">
    <location>
        <begin position="100"/>
        <end position="474"/>
    </location>
</feature>
<dbReference type="PANTHER" id="PTHR43581">
    <property type="entry name" value="ATP/GTP PHOSPHATASE"/>
    <property type="match status" value="1"/>
</dbReference>
<reference evidence="2 3" key="1">
    <citation type="submission" date="2020-07" db="EMBL/GenBank/DDBJ databases">
        <title>Sequencing the genomes of 1000 actinobacteria strains.</title>
        <authorList>
            <person name="Klenk H.-P."/>
        </authorList>
    </citation>
    <scope>NUCLEOTIDE SEQUENCE [LARGE SCALE GENOMIC DNA]</scope>
    <source>
        <strain evidence="2 3">DSM 44121</strain>
    </source>
</reference>
<keyword evidence="3" id="KW-1185">Reference proteome</keyword>
<dbReference type="InterPro" id="IPR003959">
    <property type="entry name" value="ATPase_AAA_core"/>
</dbReference>